<keyword evidence="8" id="KW-1185">Reference proteome</keyword>
<dbReference type="InterPro" id="IPR050490">
    <property type="entry name" value="Bact_solute-bd_prot1"/>
</dbReference>
<evidence type="ECO:0000256" key="4">
    <source>
        <dbReference type="ARBA" id="ARBA00023139"/>
    </source>
</evidence>
<evidence type="ECO:0000256" key="1">
    <source>
        <dbReference type="ARBA" id="ARBA00022475"/>
    </source>
</evidence>
<evidence type="ECO:0000256" key="6">
    <source>
        <dbReference type="SAM" id="SignalP"/>
    </source>
</evidence>
<keyword evidence="3" id="KW-0472">Membrane</keyword>
<keyword evidence="1" id="KW-1003">Cell membrane</keyword>
<dbReference type="Pfam" id="PF01547">
    <property type="entry name" value="SBP_bac_1"/>
    <property type="match status" value="1"/>
</dbReference>
<dbReference type="PANTHER" id="PTHR43649:SF33">
    <property type="entry name" value="POLYGALACTURONAN_RHAMNOGALACTURONAN-BINDING PROTEIN YTCQ"/>
    <property type="match status" value="1"/>
</dbReference>
<dbReference type="SUPFAM" id="SSF53850">
    <property type="entry name" value="Periplasmic binding protein-like II"/>
    <property type="match status" value="1"/>
</dbReference>
<accession>A0ABW4JN23</accession>
<dbReference type="PROSITE" id="PS51257">
    <property type="entry name" value="PROKAR_LIPOPROTEIN"/>
    <property type="match status" value="1"/>
</dbReference>
<dbReference type="Gene3D" id="3.40.190.10">
    <property type="entry name" value="Periplasmic binding protein-like II"/>
    <property type="match status" value="1"/>
</dbReference>
<evidence type="ECO:0000313" key="7">
    <source>
        <dbReference type="EMBL" id="MFD1676508.1"/>
    </source>
</evidence>
<keyword evidence="4" id="KW-0564">Palmitate</keyword>
<sequence length="436" mass="48941">MRRKIAFSLLGIAVTTQLLSGCASTPASGQQQAKKNITLTMWTHDQEYANLFKKEEKVWAKQYPQYSIHFQAQVFPAGDFWNKELTAMVSNEQLPNFLDLEISHFSLFMKPGILSKYVLNLTPLLGKTRQDLVKLSPYTYQGNVYALESALSPVSYYYQPAIFKKYGIKTPIKTWSEFYQDGLKLSKHGIAMAPISEDGGAAVFQNLLYEHGGSFFNKSGDLTINQPVTYQTLDYITKSISHGVFKMVNSNTFWGPGIYQDYEQGKVAGVIAPDWYAGAELESSASKMSGQWRLQTMPKWPGSNYTTSTWGGTGIAVAKNSPNAQLAWSLLRYVYATEQGQVQRFADIGYFPNMKSAMTDPAVTNQKFSYFGGEKIGSVWEQAAKDIPSFWQSPLESEFQTYLDNALESIYLGKSNQKKAISSIAQQLKAQEFFGY</sequence>
<evidence type="ECO:0000256" key="5">
    <source>
        <dbReference type="ARBA" id="ARBA00023288"/>
    </source>
</evidence>
<keyword evidence="5" id="KW-0449">Lipoprotein</keyword>
<feature type="signal peptide" evidence="6">
    <location>
        <begin position="1"/>
        <end position="20"/>
    </location>
</feature>
<dbReference type="InterPro" id="IPR006059">
    <property type="entry name" value="SBP"/>
</dbReference>
<proteinExistence type="predicted"/>
<organism evidence="7 8">
    <name type="scientific">Alicyclobacillus fodiniaquatilis</name>
    <dbReference type="NCBI Taxonomy" id="1661150"/>
    <lineage>
        <taxon>Bacteria</taxon>
        <taxon>Bacillati</taxon>
        <taxon>Bacillota</taxon>
        <taxon>Bacilli</taxon>
        <taxon>Bacillales</taxon>
        <taxon>Alicyclobacillaceae</taxon>
        <taxon>Alicyclobacillus</taxon>
    </lineage>
</organism>
<dbReference type="Proteomes" id="UP001597079">
    <property type="component" value="Unassembled WGS sequence"/>
</dbReference>
<dbReference type="EMBL" id="JBHUCX010000067">
    <property type="protein sequence ID" value="MFD1676508.1"/>
    <property type="molecule type" value="Genomic_DNA"/>
</dbReference>
<keyword evidence="2 6" id="KW-0732">Signal</keyword>
<reference evidence="8" key="1">
    <citation type="journal article" date="2019" name="Int. J. Syst. Evol. Microbiol.">
        <title>The Global Catalogue of Microorganisms (GCM) 10K type strain sequencing project: providing services to taxonomists for standard genome sequencing and annotation.</title>
        <authorList>
            <consortium name="The Broad Institute Genomics Platform"/>
            <consortium name="The Broad Institute Genome Sequencing Center for Infectious Disease"/>
            <person name="Wu L."/>
            <person name="Ma J."/>
        </authorList>
    </citation>
    <scope>NUCLEOTIDE SEQUENCE [LARGE SCALE GENOMIC DNA]</scope>
    <source>
        <strain evidence="8">CGMCC 1.12286</strain>
    </source>
</reference>
<evidence type="ECO:0000313" key="8">
    <source>
        <dbReference type="Proteomes" id="UP001597079"/>
    </source>
</evidence>
<comment type="caution">
    <text evidence="7">The sequence shown here is derived from an EMBL/GenBank/DDBJ whole genome shotgun (WGS) entry which is preliminary data.</text>
</comment>
<name>A0ABW4JN23_9BACL</name>
<evidence type="ECO:0000256" key="2">
    <source>
        <dbReference type="ARBA" id="ARBA00022729"/>
    </source>
</evidence>
<dbReference type="RefSeq" id="WP_377944411.1">
    <property type="nucleotide sequence ID" value="NZ_JBHUCX010000067.1"/>
</dbReference>
<dbReference type="PANTHER" id="PTHR43649">
    <property type="entry name" value="ARABINOSE-BINDING PROTEIN-RELATED"/>
    <property type="match status" value="1"/>
</dbReference>
<evidence type="ECO:0000256" key="3">
    <source>
        <dbReference type="ARBA" id="ARBA00023136"/>
    </source>
</evidence>
<gene>
    <name evidence="7" type="ORF">ACFSB2_17555</name>
</gene>
<feature type="chain" id="PRO_5047423078" evidence="6">
    <location>
        <begin position="21"/>
        <end position="436"/>
    </location>
</feature>
<protein>
    <submittedName>
        <fullName evidence="7">ABC transporter substrate-binding protein</fullName>
    </submittedName>
</protein>